<feature type="compositionally biased region" description="Basic and acidic residues" evidence="3">
    <location>
        <begin position="299"/>
        <end position="312"/>
    </location>
</feature>
<dbReference type="GO" id="GO:0015630">
    <property type="term" value="C:microtubule cytoskeleton"/>
    <property type="evidence" value="ECO:0007669"/>
    <property type="project" value="TreeGrafter"/>
</dbReference>
<dbReference type="SMART" id="SM00326">
    <property type="entry name" value="SH3"/>
    <property type="match status" value="1"/>
</dbReference>
<feature type="compositionally biased region" description="Low complexity" evidence="3">
    <location>
        <begin position="1247"/>
        <end position="1257"/>
    </location>
</feature>
<feature type="compositionally biased region" description="Basic and acidic residues" evidence="3">
    <location>
        <begin position="320"/>
        <end position="331"/>
    </location>
</feature>
<keyword evidence="1 2" id="KW-0728">SH3 domain</keyword>
<feature type="compositionally biased region" description="Low complexity" evidence="3">
    <location>
        <begin position="398"/>
        <end position="421"/>
    </location>
</feature>
<sequence length="1406" mass="151664">MTTLAPRPHLTSAPLSQSVVEDASDTESDPDLDAHLDPDQQQFYQRQQEQAMYYQQHQQQYGSSTDGSSSSSSSHMMRRDEDDEEMFSDDDSSTASIPDEDINFELTYALHTFLATVEGQASVVKGDSLVLLDDANSYWWLVRVLKTEDVGYIPAENIETPYERLARLNKHRNVDLAAATAQEKQAGAVQGRDRLKGKIGAKAKHLKSERSGDGEESASRRVIFAPPTYVEHPGVTWSTDGEDSGEEGDEDYDGDEVEGEIAGHEAREGSYEGEEVDRSLDEERMEMEPDDGVEWADGAARDVQRRASEPKPKSNNPFVRQREVIDSDGPRDGSSGAMKNSNSSSSLDSSNGGHLDPAQAGETKRITATPSVAQVGNGPLLPSAIQSLSTGRNVSGQSVNSVASGGSTASSARSSTPTSPSQQDDGGKKAKKMKKPSKDDLDGGEKKRSKGVLGGLFSRNKDKSKKGISSSDPRASEDSIVSGAVDGSPSSLGRAAGIGQRSGTAQGDAQNPAQVSHSLRLQQRDHAIQQAYTDKYLTKSSSGDVRSPSTSEGAALAQQASTAARFASMNGSGKKRPSSIILSPNPEGPPLLNVVRVFAGDHIKSDSTFKTVLLNETITANDLIRQLQQRFHLPNGASADSGYYLTIKDVSGEELELTAGEKPLAAFQEAVQRWAADDDEPVHILRAMTPTIKRSSISSISSVISLSAHPAIAKLGMNDFSDDSAVKIYLHKREAASQQGGMPEPTSQFSSYSTQLSSVQESSPDMQSSESVTPGASPSKGDASNVTASPPTPQGRYNPSLTVSTGGQHSPERYSSPSARFTVQLIIHPEDLPDGSEFDPSSDAIVAKQIARERRANDAFPMDCRKRLFQLPRNATVVEAIEQGLNRFGIQEGVVQGGDDIDDKMGGRRSSARVQYSLVARLDGQDRNLFPSTKVLDAYPIPPQLKPVERMTVEQRRRSRDLSLNAGSPSDILPTDPVFVLRRVQQRPMATGPLQKQQATLATTAPSNDDRGPLSPQEIIAAQRAASRANQKALISAHANAKQGIDVVLPDRGTLRSSRQFDAEGEVVRYSYIDGNGETYDISEILEEEWGTDTARASPQLAPPPSLVRTQTDSSNYVTAPSTPDPEANKKLEERPRSQDILQGVLQRASGQTDDALEERLQRVINKIKSGGTRPVVGDDSNVPATTGRVTPQGRSLATVPEGRPADVTPRASDVRSTSRQANYTQTAVSVNRIVSRHRQQPSIASIMSDISASPAPESHRDPSSTRDSESQEDERDLHTTGTGTSTPLTATSSTHPTPPFSNIALFTRSVSSASPTPRHPVSYTDDFGIKSLMAVIDVRSRVAKPKSVAVECDEVEKRLYGQKIEWDGVQADVRGVFEGLMGRLESFDRDIDDVLASALKRKTGE</sequence>
<feature type="region of interest" description="Disordered" evidence="3">
    <location>
        <begin position="989"/>
        <end position="1015"/>
    </location>
</feature>
<feature type="compositionally biased region" description="Basic and acidic residues" evidence="3">
    <location>
        <begin position="206"/>
        <end position="219"/>
    </location>
</feature>
<dbReference type="InterPro" id="IPR053039">
    <property type="entry name" value="Polarity_Bud-Selection_Reg"/>
</dbReference>
<dbReference type="Gene3D" id="3.10.20.90">
    <property type="entry name" value="Phosphatidylinositol 3-kinase Catalytic Subunit, Chain A, domain 1"/>
    <property type="match status" value="1"/>
</dbReference>
<dbReference type="CDD" id="cd17043">
    <property type="entry name" value="RA"/>
    <property type="match status" value="1"/>
</dbReference>
<evidence type="ECO:0000313" key="6">
    <source>
        <dbReference type="EMBL" id="KAK1923512.1"/>
    </source>
</evidence>
<evidence type="ECO:0000259" key="5">
    <source>
        <dbReference type="PROSITE" id="PS50200"/>
    </source>
</evidence>
<feature type="compositionally biased region" description="Acidic residues" evidence="3">
    <location>
        <begin position="81"/>
        <end position="98"/>
    </location>
</feature>
<dbReference type="SUPFAM" id="SSF54236">
    <property type="entry name" value="Ubiquitin-like"/>
    <property type="match status" value="1"/>
</dbReference>
<proteinExistence type="predicted"/>
<evidence type="ECO:0000259" key="4">
    <source>
        <dbReference type="PROSITE" id="PS50002"/>
    </source>
</evidence>
<feature type="compositionally biased region" description="Low complexity" evidence="3">
    <location>
        <begin position="747"/>
        <end position="763"/>
    </location>
</feature>
<dbReference type="InterPro" id="IPR001452">
    <property type="entry name" value="SH3_domain"/>
</dbReference>
<dbReference type="GO" id="GO:0007165">
    <property type="term" value="P:signal transduction"/>
    <property type="evidence" value="ECO:0007669"/>
    <property type="project" value="InterPro"/>
</dbReference>
<feature type="region of interest" description="Disordered" evidence="3">
    <location>
        <begin position="735"/>
        <end position="815"/>
    </location>
</feature>
<feature type="compositionally biased region" description="Basic and acidic residues" evidence="3">
    <location>
        <begin position="1127"/>
        <end position="1138"/>
    </location>
</feature>
<feature type="compositionally biased region" description="Polar residues" evidence="3">
    <location>
        <begin position="1183"/>
        <end position="1196"/>
    </location>
</feature>
<dbReference type="Proteomes" id="UP001182556">
    <property type="component" value="Unassembled WGS sequence"/>
</dbReference>
<feature type="region of interest" description="Disordered" evidence="3">
    <location>
        <begin position="1094"/>
        <end position="1139"/>
    </location>
</feature>
<dbReference type="Pfam" id="PF00788">
    <property type="entry name" value="RA"/>
    <property type="match status" value="1"/>
</dbReference>
<accession>A0AAD9CXV2</accession>
<comment type="caution">
    <text evidence="6">The sequence shown here is derived from an EMBL/GenBank/DDBJ whole genome shotgun (WGS) entry which is preliminary data.</text>
</comment>
<name>A0AAD9CXV2_PAPLA</name>
<feature type="compositionally biased region" description="Acidic residues" evidence="3">
    <location>
        <begin position="283"/>
        <end position="294"/>
    </location>
</feature>
<evidence type="ECO:0000256" key="2">
    <source>
        <dbReference type="PROSITE-ProRule" id="PRU00192"/>
    </source>
</evidence>
<feature type="region of interest" description="Disordered" evidence="3">
    <location>
        <begin position="1"/>
        <end position="98"/>
    </location>
</feature>
<dbReference type="FunFam" id="2.30.30.40:FF:000035">
    <property type="entry name" value="SH3 domain containing protein"/>
    <property type="match status" value="1"/>
</dbReference>
<feature type="compositionally biased region" description="Polar residues" evidence="3">
    <location>
        <begin position="764"/>
        <end position="815"/>
    </location>
</feature>
<feature type="compositionally biased region" description="Low complexity" evidence="3">
    <location>
        <begin position="333"/>
        <end position="353"/>
    </location>
</feature>
<feature type="compositionally biased region" description="Basic and acidic residues" evidence="3">
    <location>
        <begin position="261"/>
        <end position="282"/>
    </location>
</feature>
<evidence type="ECO:0008006" key="8">
    <source>
        <dbReference type="Google" id="ProtNLM"/>
    </source>
</evidence>
<feature type="compositionally biased region" description="Low complexity" evidence="3">
    <location>
        <begin position="1280"/>
        <end position="1296"/>
    </location>
</feature>
<feature type="region of interest" description="Disordered" evidence="3">
    <location>
        <begin position="565"/>
        <end position="584"/>
    </location>
</feature>
<feature type="compositionally biased region" description="Basic and acidic residues" evidence="3">
    <location>
        <begin position="436"/>
        <end position="446"/>
    </location>
</feature>
<feature type="domain" description="SH3" evidence="4">
    <location>
        <begin position="102"/>
        <end position="163"/>
    </location>
</feature>
<keyword evidence="7" id="KW-1185">Reference proteome</keyword>
<dbReference type="InterPro" id="IPR036028">
    <property type="entry name" value="SH3-like_dom_sf"/>
</dbReference>
<feature type="compositionally biased region" description="Low complexity" evidence="3">
    <location>
        <begin position="40"/>
        <end position="74"/>
    </location>
</feature>
<feature type="compositionally biased region" description="Polar residues" evidence="3">
    <location>
        <begin position="501"/>
        <end position="518"/>
    </location>
</feature>
<feature type="region of interest" description="Disordered" evidence="3">
    <location>
        <begin position="200"/>
        <end position="518"/>
    </location>
</feature>
<dbReference type="GO" id="GO:0051286">
    <property type="term" value="C:cell tip"/>
    <property type="evidence" value="ECO:0007669"/>
    <property type="project" value="TreeGrafter"/>
</dbReference>
<organism evidence="6 7">
    <name type="scientific">Papiliotrema laurentii</name>
    <name type="common">Cryptococcus laurentii</name>
    <dbReference type="NCBI Taxonomy" id="5418"/>
    <lineage>
        <taxon>Eukaryota</taxon>
        <taxon>Fungi</taxon>
        <taxon>Dikarya</taxon>
        <taxon>Basidiomycota</taxon>
        <taxon>Agaricomycotina</taxon>
        <taxon>Tremellomycetes</taxon>
        <taxon>Tremellales</taxon>
        <taxon>Rhynchogastremaceae</taxon>
        <taxon>Papiliotrema</taxon>
    </lineage>
</organism>
<feature type="domain" description="Ras-associating" evidence="5">
    <location>
        <begin position="594"/>
        <end position="676"/>
    </location>
</feature>
<reference evidence="6" key="1">
    <citation type="submission" date="2023-02" db="EMBL/GenBank/DDBJ databases">
        <title>Identification and recombinant expression of a fungal hydrolase from Papiliotrema laurentii that hydrolyzes apple cutin and clears colloidal polyester polyurethane.</title>
        <authorList>
            <consortium name="DOE Joint Genome Institute"/>
            <person name="Roman V.A."/>
            <person name="Bojanowski C."/>
            <person name="Crable B.R."/>
            <person name="Wagner D.N."/>
            <person name="Hung C.S."/>
            <person name="Nadeau L.J."/>
            <person name="Schratz L."/>
            <person name="Haridas S."/>
            <person name="Pangilinan J."/>
            <person name="Lipzen A."/>
            <person name="Na H."/>
            <person name="Yan M."/>
            <person name="Ng V."/>
            <person name="Grigoriev I.V."/>
            <person name="Spatafora J.W."/>
            <person name="Barlow D."/>
            <person name="Biffinger J."/>
            <person name="Kelley-Loughnane N."/>
            <person name="Varaljay V.A."/>
            <person name="Crookes-Goodson W.J."/>
        </authorList>
    </citation>
    <scope>NUCLEOTIDE SEQUENCE</scope>
    <source>
        <strain evidence="6">5307AH</strain>
    </source>
</reference>
<gene>
    <name evidence="6" type="ORF">DB88DRAFT_464534</name>
</gene>
<feature type="compositionally biased region" description="Basic and acidic residues" evidence="3">
    <location>
        <begin position="1258"/>
        <end position="1270"/>
    </location>
</feature>
<dbReference type="PANTHER" id="PTHR47775">
    <property type="entry name" value="BUD SITE SELECTION PROTEIN 14"/>
    <property type="match status" value="1"/>
</dbReference>
<feature type="compositionally biased region" description="Polar residues" evidence="3">
    <location>
        <begin position="1215"/>
        <end position="1224"/>
    </location>
</feature>
<evidence type="ECO:0000313" key="7">
    <source>
        <dbReference type="Proteomes" id="UP001182556"/>
    </source>
</evidence>
<dbReference type="GO" id="GO:0030950">
    <property type="term" value="P:establishment or maintenance of actin cytoskeleton polarity"/>
    <property type="evidence" value="ECO:0007669"/>
    <property type="project" value="TreeGrafter"/>
</dbReference>
<dbReference type="Gene3D" id="2.30.30.40">
    <property type="entry name" value="SH3 Domains"/>
    <property type="match status" value="1"/>
</dbReference>
<feature type="compositionally biased region" description="Acidic residues" evidence="3">
    <location>
        <begin position="240"/>
        <end position="259"/>
    </location>
</feature>
<dbReference type="PROSITE" id="PS50200">
    <property type="entry name" value="RA"/>
    <property type="match status" value="1"/>
</dbReference>
<dbReference type="PANTHER" id="PTHR47775:SF1">
    <property type="entry name" value="BUD SITE SELECTION PROTEIN 14"/>
    <property type="match status" value="1"/>
</dbReference>
<dbReference type="InterPro" id="IPR000159">
    <property type="entry name" value="RA_dom"/>
</dbReference>
<protein>
    <recommendedName>
        <fullName evidence="8">SH3 domain-containing protein</fullName>
    </recommendedName>
</protein>
<feature type="region of interest" description="Disordered" evidence="3">
    <location>
        <begin position="1247"/>
        <end position="1302"/>
    </location>
</feature>
<feature type="region of interest" description="Disordered" evidence="3">
    <location>
        <begin position="1171"/>
        <end position="1224"/>
    </location>
</feature>
<feature type="compositionally biased region" description="Polar residues" evidence="3">
    <location>
        <begin position="1108"/>
        <end position="1122"/>
    </location>
</feature>
<feature type="compositionally biased region" description="Polar residues" evidence="3">
    <location>
        <begin position="994"/>
        <end position="1007"/>
    </location>
</feature>
<evidence type="ECO:0000256" key="3">
    <source>
        <dbReference type="SAM" id="MobiDB-lite"/>
    </source>
</evidence>
<dbReference type="GO" id="GO:0008104">
    <property type="term" value="P:intracellular protein localization"/>
    <property type="evidence" value="ECO:0007669"/>
    <property type="project" value="TreeGrafter"/>
</dbReference>
<feature type="compositionally biased region" description="Acidic residues" evidence="3">
    <location>
        <begin position="22"/>
        <end position="31"/>
    </location>
</feature>
<feature type="compositionally biased region" description="Polar residues" evidence="3">
    <location>
        <begin position="384"/>
        <end position="397"/>
    </location>
</feature>
<dbReference type="SUPFAM" id="SSF50044">
    <property type="entry name" value="SH3-domain"/>
    <property type="match status" value="1"/>
</dbReference>
<dbReference type="EMBL" id="JAODAN010000006">
    <property type="protein sequence ID" value="KAK1923512.1"/>
    <property type="molecule type" value="Genomic_DNA"/>
</dbReference>
<dbReference type="PROSITE" id="PS50002">
    <property type="entry name" value="SH3"/>
    <property type="match status" value="1"/>
</dbReference>
<evidence type="ECO:0000256" key="1">
    <source>
        <dbReference type="ARBA" id="ARBA00022443"/>
    </source>
</evidence>
<dbReference type="InterPro" id="IPR029071">
    <property type="entry name" value="Ubiquitin-like_domsf"/>
</dbReference>